<dbReference type="SUPFAM" id="SSF56935">
    <property type="entry name" value="Porins"/>
    <property type="match status" value="1"/>
</dbReference>
<evidence type="ECO:0000313" key="2">
    <source>
        <dbReference type="EMBL" id="PZX54079.1"/>
    </source>
</evidence>
<dbReference type="InterPro" id="IPR045748">
    <property type="entry name" value="DcaP"/>
</dbReference>
<dbReference type="RefSeq" id="WP_211318389.1">
    <property type="nucleotide sequence ID" value="NZ_QKZT01000005.1"/>
</dbReference>
<feature type="chain" id="PRO_5016008314" evidence="1">
    <location>
        <begin position="25"/>
        <end position="403"/>
    </location>
</feature>
<reference evidence="2 3" key="1">
    <citation type="submission" date="2018-06" db="EMBL/GenBank/DDBJ databases">
        <title>Genomic Encyclopedia of Archaeal and Bacterial Type Strains, Phase II (KMG-II): from individual species to whole genera.</title>
        <authorList>
            <person name="Goeker M."/>
        </authorList>
    </citation>
    <scope>NUCLEOTIDE SEQUENCE [LARGE SCALE GENOMIC DNA]</scope>
    <source>
        <strain evidence="2 3">DSM 19830</strain>
    </source>
</reference>
<protein>
    <submittedName>
        <fullName evidence="2">Porin-like protein</fullName>
    </submittedName>
</protein>
<keyword evidence="1" id="KW-0732">Signal</keyword>
<dbReference type="EMBL" id="QKZT01000005">
    <property type="protein sequence ID" value="PZX54079.1"/>
    <property type="molecule type" value="Genomic_DNA"/>
</dbReference>
<accession>A0A2W7RI92</accession>
<sequence length="403" mass="45554">MFLIRMKKKFFTLIFFCLPMLVFSQNEEKPSLEIYGHMMTDIGYNFGQLDPQWFDVMRPSKLPSYPNEFGGDGSVYFSIRQTKLGVRVKSPTKYGELLTFIEFDLFGVGKMAGETAFHLRYAYMQLGKFGIGQVESPFQDADVFPNTVEYWGPSGVVAFRNVQVRYMPLQGRNRLTFAIERPGASADEGIYADRQELEGVNFRFPMPDISGEFRMSRDWGYVEVAGIFRRIVWDDYQDDNVDLSGNTWGWGINLSSNLKVGETGVIKGQVVGGKAYQSYLDDASAEIGVVNNPDGPSSQPVKGVAMPQIGLVLYYDHSWNEMFSSTIGGSVSSAFLSDQIEPSAYQQGNYISGNLMYYPFPNVAAAAEIIYIKRNNFSDGFNSHATKIQFSFRYTFSHTFYKN</sequence>
<evidence type="ECO:0000313" key="3">
    <source>
        <dbReference type="Proteomes" id="UP000248882"/>
    </source>
</evidence>
<name>A0A2W7RI92_9BACT</name>
<gene>
    <name evidence="2" type="ORF">LV85_01418</name>
</gene>
<dbReference type="Proteomes" id="UP000248882">
    <property type="component" value="Unassembled WGS sequence"/>
</dbReference>
<feature type="signal peptide" evidence="1">
    <location>
        <begin position="1"/>
        <end position="24"/>
    </location>
</feature>
<keyword evidence="3" id="KW-1185">Reference proteome</keyword>
<dbReference type="AlphaFoldDB" id="A0A2W7RI92"/>
<dbReference type="Pfam" id="PF19577">
    <property type="entry name" value="DcaP"/>
    <property type="match status" value="1"/>
</dbReference>
<organism evidence="2 3">
    <name type="scientific">Algoriphagus chordae</name>
    <dbReference type="NCBI Taxonomy" id="237019"/>
    <lineage>
        <taxon>Bacteria</taxon>
        <taxon>Pseudomonadati</taxon>
        <taxon>Bacteroidota</taxon>
        <taxon>Cytophagia</taxon>
        <taxon>Cytophagales</taxon>
        <taxon>Cyclobacteriaceae</taxon>
        <taxon>Algoriphagus</taxon>
    </lineage>
</organism>
<comment type="caution">
    <text evidence="2">The sequence shown here is derived from an EMBL/GenBank/DDBJ whole genome shotgun (WGS) entry which is preliminary data.</text>
</comment>
<proteinExistence type="predicted"/>
<evidence type="ECO:0000256" key="1">
    <source>
        <dbReference type="SAM" id="SignalP"/>
    </source>
</evidence>